<keyword evidence="5" id="KW-0067">ATP-binding</keyword>
<dbReference type="GO" id="GO:0005829">
    <property type="term" value="C:cytosol"/>
    <property type="evidence" value="ECO:0007669"/>
    <property type="project" value="TreeGrafter"/>
</dbReference>
<evidence type="ECO:0000256" key="4">
    <source>
        <dbReference type="ARBA" id="ARBA00022741"/>
    </source>
</evidence>
<dbReference type="Pfam" id="PF13537">
    <property type="entry name" value="GATase_7"/>
    <property type="match status" value="1"/>
</dbReference>
<evidence type="ECO:0000256" key="7">
    <source>
        <dbReference type="ARBA" id="ARBA00029440"/>
    </source>
</evidence>
<comment type="catalytic activity">
    <reaction evidence="8">
        <text>L-aspartate + L-glutamine + ATP + H2O = L-asparagine + L-glutamate + AMP + diphosphate + H(+)</text>
        <dbReference type="Rhea" id="RHEA:12228"/>
        <dbReference type="ChEBI" id="CHEBI:15377"/>
        <dbReference type="ChEBI" id="CHEBI:15378"/>
        <dbReference type="ChEBI" id="CHEBI:29985"/>
        <dbReference type="ChEBI" id="CHEBI:29991"/>
        <dbReference type="ChEBI" id="CHEBI:30616"/>
        <dbReference type="ChEBI" id="CHEBI:33019"/>
        <dbReference type="ChEBI" id="CHEBI:58048"/>
        <dbReference type="ChEBI" id="CHEBI:58359"/>
        <dbReference type="ChEBI" id="CHEBI:456215"/>
        <dbReference type="EC" id="6.3.5.4"/>
    </reaction>
</comment>
<dbReference type="Pfam" id="PF00733">
    <property type="entry name" value="Asn_synthase"/>
    <property type="match status" value="2"/>
</dbReference>
<comment type="pathway">
    <text evidence="7">Amino-acid biosynthesis.</text>
</comment>
<dbReference type="PANTHER" id="PTHR11772:SF2">
    <property type="entry name" value="ASPARAGINE SYNTHETASE [GLUTAMINE-HYDROLYZING]"/>
    <property type="match status" value="1"/>
</dbReference>
<feature type="domain" description="Glutamine amidotransferase type-2" evidence="11">
    <location>
        <begin position="81"/>
        <end position="121"/>
    </location>
</feature>
<dbReference type="Gene3D" id="3.60.20.10">
    <property type="entry name" value="Glutamine Phosphoribosylpyrophosphate, subunit 1, domain 1"/>
    <property type="match status" value="1"/>
</dbReference>
<dbReference type="EC" id="6.3.5.4" evidence="1"/>
<protein>
    <recommendedName>
        <fullName evidence="1">asparagine synthase (glutamine-hydrolyzing)</fullName>
        <ecNumber evidence="1">6.3.5.4</ecNumber>
    </recommendedName>
</protein>
<sequence>MAGIVGVCRTGECELVEKMLAKIRHRGPGGQKVIAKNGGVLGVVYRKGTKPPFLDRPRCSAVWDGRFSRNLNRVETDTPLALAALKDGKVLLVRDGLGISPLYYGEVDGILVFASEVKALVGIVQKVREFPPGHKYVSGEGFQRFFGLKPVETWPLPKEEAARRLRKALEQAVADYIKGQTEVGSLLSGGLDSSTLSALARRRVDRLHTFACGLEGASDLEYAREVAKHIGSIHHEAVYTIEDIWRVLPDVIYHLESFDALLIRSAVTHYLVTKMVSDYVPAAFSGEGGDELFAGYDYYKELPPELLNGELIESIKRLHNTALQRVDRSAAAYGTDAYVGFLAPPVVKLAVRIPVEYKLYQGAGEEPVEKWILRKAVEDLLPDDVLWRPKVKFWKGTGIGDRIAARVETQISDVDFRRERRLPDGSYLNTKEELFYYRIFKEHFGTLTDLSFVGRTKGAPCAPAS</sequence>
<dbReference type="CDD" id="cd01991">
    <property type="entry name" value="Asn_synthase_B_C"/>
    <property type="match status" value="1"/>
</dbReference>
<name>A0A8J6LIM7_9FIRM</name>
<dbReference type="PIRSF" id="PIRSF001589">
    <property type="entry name" value="Asn_synthetase_glu-h"/>
    <property type="match status" value="1"/>
</dbReference>
<dbReference type="GO" id="GO:0006529">
    <property type="term" value="P:asparagine biosynthetic process"/>
    <property type="evidence" value="ECO:0007669"/>
    <property type="project" value="UniProtKB-KW"/>
</dbReference>
<dbReference type="InterPro" id="IPR017932">
    <property type="entry name" value="GATase_2_dom"/>
</dbReference>
<feature type="domain" description="Asparagine synthetase" evidence="10">
    <location>
        <begin position="308"/>
        <end position="446"/>
    </location>
</feature>
<dbReference type="InterPro" id="IPR029055">
    <property type="entry name" value="Ntn_hydrolases_N"/>
</dbReference>
<keyword evidence="13" id="KW-1185">Reference proteome</keyword>
<evidence type="ECO:0000259" key="10">
    <source>
        <dbReference type="Pfam" id="PF00733"/>
    </source>
</evidence>
<evidence type="ECO:0000313" key="12">
    <source>
        <dbReference type="EMBL" id="MBA2132811.1"/>
    </source>
</evidence>
<proteinExistence type="predicted"/>
<dbReference type="InterPro" id="IPR006426">
    <property type="entry name" value="Asn_synth_AEB"/>
</dbReference>
<feature type="domain" description="Asparagine synthetase" evidence="10">
    <location>
        <begin position="165"/>
        <end position="302"/>
    </location>
</feature>
<dbReference type="GO" id="GO:0004066">
    <property type="term" value="F:asparagine synthase (glutamine-hydrolyzing) activity"/>
    <property type="evidence" value="ECO:0007669"/>
    <property type="project" value="UniProtKB-EC"/>
</dbReference>
<evidence type="ECO:0000256" key="8">
    <source>
        <dbReference type="ARBA" id="ARBA00048741"/>
    </source>
</evidence>
<gene>
    <name evidence="12" type="ORF">G5B42_04535</name>
</gene>
<evidence type="ECO:0000259" key="11">
    <source>
        <dbReference type="Pfam" id="PF13537"/>
    </source>
</evidence>
<evidence type="ECO:0000256" key="2">
    <source>
        <dbReference type="ARBA" id="ARBA00022598"/>
    </source>
</evidence>
<evidence type="ECO:0000256" key="9">
    <source>
        <dbReference type="PIRSR" id="PIRSR001589-3"/>
    </source>
</evidence>
<dbReference type="EMBL" id="JAAKDE010000008">
    <property type="protein sequence ID" value="MBA2132811.1"/>
    <property type="molecule type" value="Genomic_DNA"/>
</dbReference>
<reference evidence="12" key="1">
    <citation type="submission" date="2020-06" db="EMBL/GenBank/DDBJ databases">
        <title>Novel chitinolytic bacterium.</title>
        <authorList>
            <person name="Ungkulpasvich U."/>
            <person name="Kosugi A."/>
            <person name="Uke A."/>
        </authorList>
    </citation>
    <scope>NUCLEOTIDE SEQUENCE</scope>
    <source>
        <strain evidence="12">UUS1-1</strain>
    </source>
</reference>
<keyword evidence="2" id="KW-0436">Ligase</keyword>
<dbReference type="PANTHER" id="PTHR11772">
    <property type="entry name" value="ASPARAGINE SYNTHETASE"/>
    <property type="match status" value="1"/>
</dbReference>
<dbReference type="AlphaFoldDB" id="A0A8J6LIM7"/>
<dbReference type="InterPro" id="IPR001962">
    <property type="entry name" value="Asn_synthase"/>
</dbReference>
<keyword evidence="4" id="KW-0547">Nucleotide-binding</keyword>
<evidence type="ECO:0000313" key="13">
    <source>
        <dbReference type="Proteomes" id="UP000657177"/>
    </source>
</evidence>
<evidence type="ECO:0000256" key="5">
    <source>
        <dbReference type="ARBA" id="ARBA00022840"/>
    </source>
</evidence>
<organism evidence="12 13">
    <name type="scientific">Capillibacterium thermochitinicola</name>
    <dbReference type="NCBI Taxonomy" id="2699427"/>
    <lineage>
        <taxon>Bacteria</taxon>
        <taxon>Bacillati</taxon>
        <taxon>Bacillota</taxon>
        <taxon>Capillibacterium</taxon>
    </lineage>
</organism>
<dbReference type="RefSeq" id="WP_181339262.1">
    <property type="nucleotide sequence ID" value="NZ_JAAKDE010000008.1"/>
</dbReference>
<dbReference type="Gene3D" id="3.40.50.620">
    <property type="entry name" value="HUPs"/>
    <property type="match status" value="1"/>
</dbReference>
<dbReference type="InterPro" id="IPR014729">
    <property type="entry name" value="Rossmann-like_a/b/a_fold"/>
</dbReference>
<evidence type="ECO:0000256" key="3">
    <source>
        <dbReference type="ARBA" id="ARBA00022605"/>
    </source>
</evidence>
<dbReference type="GO" id="GO:0005524">
    <property type="term" value="F:ATP binding"/>
    <property type="evidence" value="ECO:0007669"/>
    <property type="project" value="UniProtKB-KW"/>
</dbReference>
<keyword evidence="6" id="KW-0061">Asparagine biosynthesis</keyword>
<dbReference type="SUPFAM" id="SSF56235">
    <property type="entry name" value="N-terminal nucleophile aminohydrolases (Ntn hydrolases)"/>
    <property type="match status" value="1"/>
</dbReference>
<keyword evidence="3" id="KW-0028">Amino-acid biosynthesis</keyword>
<dbReference type="SUPFAM" id="SSF52402">
    <property type="entry name" value="Adenine nucleotide alpha hydrolases-like"/>
    <property type="match status" value="1"/>
</dbReference>
<evidence type="ECO:0000256" key="6">
    <source>
        <dbReference type="ARBA" id="ARBA00022888"/>
    </source>
</evidence>
<feature type="site" description="Important for beta-aspartyl-AMP intermediate formation" evidence="9">
    <location>
        <position position="287"/>
    </location>
</feature>
<evidence type="ECO:0000256" key="1">
    <source>
        <dbReference type="ARBA" id="ARBA00012737"/>
    </source>
</evidence>
<dbReference type="InterPro" id="IPR050795">
    <property type="entry name" value="Asn_Synthetase"/>
</dbReference>
<dbReference type="Proteomes" id="UP000657177">
    <property type="component" value="Unassembled WGS sequence"/>
</dbReference>
<comment type="caution">
    <text evidence="12">The sequence shown here is derived from an EMBL/GenBank/DDBJ whole genome shotgun (WGS) entry which is preliminary data.</text>
</comment>
<accession>A0A8J6LIM7</accession>